<sequence>MTANRRKWFKSSYSGGANTDCVEVAVSGDGLLVRDSKDAEGPVLGFSRDAWGAFLREVRGGELVDEG</sequence>
<protein>
    <recommendedName>
        <fullName evidence="1">DUF397 domain-containing protein</fullName>
    </recommendedName>
</protein>
<dbReference type="Proteomes" id="UP000199323">
    <property type="component" value="Unassembled WGS sequence"/>
</dbReference>
<gene>
    <name evidence="2" type="ORF">SAMN05216251_11716</name>
</gene>
<keyword evidence="3" id="KW-1185">Reference proteome</keyword>
<evidence type="ECO:0000313" key="3">
    <source>
        <dbReference type="Proteomes" id="UP000199323"/>
    </source>
</evidence>
<dbReference type="OrthoDB" id="4562195at2"/>
<proteinExistence type="predicted"/>
<reference evidence="2 3" key="1">
    <citation type="submission" date="2016-10" db="EMBL/GenBank/DDBJ databases">
        <authorList>
            <person name="de Groot N.N."/>
        </authorList>
    </citation>
    <scope>NUCLEOTIDE SEQUENCE [LARGE SCALE GENOMIC DNA]</scope>
    <source>
        <strain evidence="2 3">CGMCC 4.3510</strain>
    </source>
</reference>
<dbReference type="Pfam" id="PF04149">
    <property type="entry name" value="DUF397"/>
    <property type="match status" value="1"/>
</dbReference>
<dbReference type="RefSeq" id="WP_093715940.1">
    <property type="nucleotide sequence ID" value="NZ_FONG01000017.1"/>
</dbReference>
<evidence type="ECO:0000259" key="1">
    <source>
        <dbReference type="Pfam" id="PF04149"/>
    </source>
</evidence>
<dbReference type="InterPro" id="IPR007278">
    <property type="entry name" value="DUF397"/>
</dbReference>
<dbReference type="EMBL" id="FONG01000017">
    <property type="protein sequence ID" value="SFF51400.1"/>
    <property type="molecule type" value="Genomic_DNA"/>
</dbReference>
<dbReference type="AlphaFoldDB" id="A0A1I2JBP2"/>
<evidence type="ECO:0000313" key="2">
    <source>
        <dbReference type="EMBL" id="SFF51400.1"/>
    </source>
</evidence>
<accession>A0A1I2JBP2</accession>
<name>A0A1I2JBP2_9ACTN</name>
<dbReference type="STRING" id="380248.SAMN05216251_11716"/>
<feature type="domain" description="DUF397" evidence="1">
    <location>
        <begin position="7"/>
        <end position="59"/>
    </location>
</feature>
<organism evidence="2 3">
    <name type="scientific">Actinacidiphila alni</name>
    <dbReference type="NCBI Taxonomy" id="380248"/>
    <lineage>
        <taxon>Bacteria</taxon>
        <taxon>Bacillati</taxon>
        <taxon>Actinomycetota</taxon>
        <taxon>Actinomycetes</taxon>
        <taxon>Kitasatosporales</taxon>
        <taxon>Streptomycetaceae</taxon>
        <taxon>Actinacidiphila</taxon>
    </lineage>
</organism>